<evidence type="ECO:0000313" key="2">
    <source>
        <dbReference type="EMBL" id="RRD30160.1"/>
    </source>
</evidence>
<dbReference type="OrthoDB" id="64737at2"/>
<feature type="transmembrane region" description="Helical" evidence="1">
    <location>
        <begin position="47"/>
        <end position="70"/>
    </location>
</feature>
<keyword evidence="1" id="KW-0472">Membrane</keyword>
<gene>
    <name evidence="2" type="ORF">EII10_03570</name>
</gene>
<keyword evidence="1" id="KW-1133">Transmembrane helix</keyword>
<organism evidence="2 3">
    <name type="scientific">Actinomyces bowdenii</name>
    <dbReference type="NCBI Taxonomy" id="131109"/>
    <lineage>
        <taxon>Bacteria</taxon>
        <taxon>Bacillati</taxon>
        <taxon>Actinomycetota</taxon>
        <taxon>Actinomycetes</taxon>
        <taxon>Actinomycetales</taxon>
        <taxon>Actinomycetaceae</taxon>
        <taxon>Actinomyces</taxon>
    </lineage>
</organism>
<name>A0A3P1V9I8_9ACTO</name>
<dbReference type="AlphaFoldDB" id="A0A3P1V9I8"/>
<dbReference type="RefSeq" id="WP_124933139.1">
    <property type="nucleotide sequence ID" value="NZ_RQZC01000003.1"/>
</dbReference>
<feature type="transmembrane region" description="Helical" evidence="1">
    <location>
        <begin position="105"/>
        <end position="121"/>
    </location>
</feature>
<proteinExistence type="predicted"/>
<dbReference type="EMBL" id="RQZC01000003">
    <property type="protein sequence ID" value="RRD30160.1"/>
    <property type="molecule type" value="Genomic_DNA"/>
</dbReference>
<evidence type="ECO:0000256" key="1">
    <source>
        <dbReference type="SAM" id="Phobius"/>
    </source>
</evidence>
<reference evidence="2 3" key="1">
    <citation type="submission" date="2018-11" db="EMBL/GenBank/DDBJ databases">
        <title>Genomes From Bacteria Associated with the Canine Oral Cavity: a Test Case for Automated Genome-Based Taxonomic Assignment.</title>
        <authorList>
            <person name="Coil D.A."/>
            <person name="Jospin G."/>
            <person name="Darling A.E."/>
            <person name="Wallis C."/>
            <person name="Davis I.J."/>
            <person name="Harris S."/>
            <person name="Eisen J.A."/>
            <person name="Holcombe L.J."/>
            <person name="O'Flynn C."/>
        </authorList>
    </citation>
    <scope>NUCLEOTIDE SEQUENCE [LARGE SCALE GENOMIC DNA]</scope>
    <source>
        <strain evidence="2 3">OH5050</strain>
    </source>
</reference>
<keyword evidence="3" id="KW-1185">Reference proteome</keyword>
<sequence length="122" mass="12895">MVLSAWLLISPALTILVLWQVTAVIFIGLSLIPLAPATGSDLRWISAYGWVPPLLAGLVGIQLAVSALALQQESSRDLSTSAILGQVALGVLLSWLLMQVSFADIYALVVAVAFQVLQGLAR</sequence>
<accession>A0A3P1V9I8</accession>
<evidence type="ECO:0000313" key="3">
    <source>
        <dbReference type="Proteomes" id="UP000271272"/>
    </source>
</evidence>
<comment type="caution">
    <text evidence="2">The sequence shown here is derived from an EMBL/GenBank/DDBJ whole genome shotgun (WGS) entry which is preliminary data.</text>
</comment>
<dbReference type="Proteomes" id="UP000271272">
    <property type="component" value="Unassembled WGS sequence"/>
</dbReference>
<protein>
    <submittedName>
        <fullName evidence="2">Uncharacterized protein</fullName>
    </submittedName>
</protein>
<keyword evidence="1" id="KW-0812">Transmembrane</keyword>